<evidence type="ECO:0000256" key="7">
    <source>
        <dbReference type="ARBA" id="ARBA00023136"/>
    </source>
</evidence>
<evidence type="ECO:0000256" key="5">
    <source>
        <dbReference type="ARBA" id="ARBA00022692"/>
    </source>
</evidence>
<evidence type="ECO:0000256" key="2">
    <source>
        <dbReference type="ARBA" id="ARBA00007783"/>
    </source>
</evidence>
<comment type="subcellular location">
    <subcellularLocation>
        <location evidence="1">Cell membrane</location>
        <topology evidence="1">Multi-pass membrane protein</topology>
    </subcellularLocation>
</comment>
<evidence type="ECO:0000259" key="9">
    <source>
        <dbReference type="PROSITE" id="PS51012"/>
    </source>
</evidence>
<keyword evidence="7 8" id="KW-0472">Membrane</keyword>
<dbReference type="PANTHER" id="PTHR30294">
    <property type="entry name" value="MEMBRANE COMPONENT OF ABC TRANSPORTER YHHJ-RELATED"/>
    <property type="match status" value="1"/>
</dbReference>
<feature type="transmembrane region" description="Helical" evidence="8">
    <location>
        <begin position="287"/>
        <end position="308"/>
    </location>
</feature>
<feature type="transmembrane region" description="Helical" evidence="8">
    <location>
        <begin position="23"/>
        <end position="43"/>
    </location>
</feature>
<evidence type="ECO:0000256" key="6">
    <source>
        <dbReference type="ARBA" id="ARBA00022989"/>
    </source>
</evidence>
<keyword evidence="3" id="KW-0813">Transport</keyword>
<feature type="transmembrane region" description="Helical" evidence="8">
    <location>
        <begin position="348"/>
        <end position="366"/>
    </location>
</feature>
<sequence length="371" mass="41293">MMNTRVLSGLLRKEFAQFFRDKVMMFIVLWLYTVEIVICPLALTFDVKNSPLAIVDHDRTPASRELVQRFTATEAFDFVAALDQESSAEDWLDRGEASLVLVLPSGLQRALVRGERASYQVLIDGSNSNVAANVKAYVHAINALYLRDRFAKEPAAINGLQAVTRVWYNPEQSSTLFMALSMIALAGMMVGTALPAASLVREKEQGTIEQLLVTPIRTWQLFLAKTLPPLIMCLLAIFPGVLLATWLFDVPMRGNFGFFLLQSAIFLESAIALGVFIGVYSQTLQQALLLSFFGLFPILFLSGTVTPIDSMPPVLQALSLFSPLRYYMDILLGVFLKGAGWRELWPQTLALALIAMALFGSALFTFKRRYI</sequence>
<dbReference type="InterPro" id="IPR051449">
    <property type="entry name" value="ABC-2_transporter_component"/>
</dbReference>
<proteinExistence type="inferred from homology"/>
<keyword evidence="6 8" id="KW-1133">Transmembrane helix</keyword>
<accession>A0ABS5XAU8</accession>
<feature type="transmembrane region" description="Helical" evidence="8">
    <location>
        <begin position="221"/>
        <end position="247"/>
    </location>
</feature>
<reference evidence="10 11" key="1">
    <citation type="submission" date="2021-04" db="EMBL/GenBank/DDBJ databases">
        <title>Pseudomonas boanensis sp. nov., a bacterium isolated from river water used for household purposes in Boane District, Mozambique.</title>
        <authorList>
            <person name="Nicklasson M."/>
            <person name="Martin-Rodriguez A.J."/>
            <person name="Thorell K."/>
            <person name="Neves L."/>
            <person name="Mussagy A."/>
            <person name="Rydberg H.A."/>
            <person name="Hernroth B."/>
            <person name="Svensson-Stadler L."/>
            <person name="Sjoling A."/>
        </authorList>
    </citation>
    <scope>NUCLEOTIDE SEQUENCE [LARGE SCALE GENOMIC DNA]</scope>
    <source>
        <strain evidence="10 11">DB1</strain>
    </source>
</reference>
<evidence type="ECO:0000256" key="4">
    <source>
        <dbReference type="ARBA" id="ARBA00022475"/>
    </source>
</evidence>
<dbReference type="PANTHER" id="PTHR30294:SF29">
    <property type="entry name" value="MULTIDRUG ABC TRANSPORTER PERMEASE YBHS-RELATED"/>
    <property type="match status" value="1"/>
</dbReference>
<evidence type="ECO:0000256" key="3">
    <source>
        <dbReference type="ARBA" id="ARBA00022448"/>
    </source>
</evidence>
<comment type="caution">
    <text evidence="10">The sequence shown here is derived from an EMBL/GenBank/DDBJ whole genome shotgun (WGS) entry which is preliminary data.</text>
</comment>
<comment type="similarity">
    <text evidence="2">Belongs to the ABC-2 integral membrane protein family.</text>
</comment>
<evidence type="ECO:0000256" key="8">
    <source>
        <dbReference type="SAM" id="Phobius"/>
    </source>
</evidence>
<feature type="domain" description="ABC transmembrane type-2" evidence="9">
    <location>
        <begin position="144"/>
        <end position="369"/>
    </location>
</feature>
<dbReference type="PROSITE" id="PS51012">
    <property type="entry name" value="ABC_TM2"/>
    <property type="match status" value="1"/>
</dbReference>
<name>A0ABS5XAU8_9GAMM</name>
<dbReference type="InterPro" id="IPR013525">
    <property type="entry name" value="ABC2_TM"/>
</dbReference>
<dbReference type="InterPro" id="IPR047817">
    <property type="entry name" value="ABC2_TM_bact-type"/>
</dbReference>
<keyword evidence="4" id="KW-1003">Cell membrane</keyword>
<keyword evidence="11" id="KW-1185">Reference proteome</keyword>
<protein>
    <submittedName>
        <fullName evidence="10">ABC transporter permease</fullName>
    </submittedName>
</protein>
<dbReference type="EMBL" id="JAGTIS010000001">
    <property type="protein sequence ID" value="MBT8764814.1"/>
    <property type="molecule type" value="Genomic_DNA"/>
</dbReference>
<organism evidence="10 11">
    <name type="scientific">Metapseudomonas boanensis</name>
    <dbReference type="NCBI Taxonomy" id="2822138"/>
    <lineage>
        <taxon>Bacteria</taxon>
        <taxon>Pseudomonadati</taxon>
        <taxon>Pseudomonadota</taxon>
        <taxon>Gammaproteobacteria</taxon>
        <taxon>Pseudomonadales</taxon>
        <taxon>Pseudomonadaceae</taxon>
        <taxon>Metapseudomonas</taxon>
    </lineage>
</organism>
<gene>
    <name evidence="10" type="ORF">J7302_01435</name>
</gene>
<dbReference type="Pfam" id="PF12698">
    <property type="entry name" value="ABC2_membrane_3"/>
    <property type="match status" value="1"/>
</dbReference>
<evidence type="ECO:0000313" key="11">
    <source>
        <dbReference type="Proteomes" id="UP001519667"/>
    </source>
</evidence>
<evidence type="ECO:0000256" key="1">
    <source>
        <dbReference type="ARBA" id="ARBA00004651"/>
    </source>
</evidence>
<dbReference type="RefSeq" id="WP_215369318.1">
    <property type="nucleotide sequence ID" value="NZ_JAGTIS010000001.1"/>
</dbReference>
<dbReference type="Gene3D" id="3.40.1710.10">
    <property type="entry name" value="abc type-2 transporter like domain"/>
    <property type="match status" value="1"/>
</dbReference>
<dbReference type="Proteomes" id="UP001519667">
    <property type="component" value="Unassembled WGS sequence"/>
</dbReference>
<keyword evidence="5 8" id="KW-0812">Transmembrane</keyword>
<evidence type="ECO:0000313" key="10">
    <source>
        <dbReference type="EMBL" id="MBT8764814.1"/>
    </source>
</evidence>
<feature type="transmembrane region" description="Helical" evidence="8">
    <location>
        <begin position="259"/>
        <end position="280"/>
    </location>
</feature>
<feature type="transmembrane region" description="Helical" evidence="8">
    <location>
        <begin position="176"/>
        <end position="200"/>
    </location>
</feature>